<evidence type="ECO:0000313" key="2">
    <source>
        <dbReference type="EMBL" id="KAK5947928.1"/>
    </source>
</evidence>
<protein>
    <submittedName>
        <fullName evidence="2">Uncharacterized protein</fullName>
    </submittedName>
</protein>
<dbReference type="Proteomes" id="UP001316803">
    <property type="component" value="Unassembled WGS sequence"/>
</dbReference>
<keyword evidence="3" id="KW-1185">Reference proteome</keyword>
<organism evidence="2 3">
    <name type="scientific">Knufia fluminis</name>
    <dbReference type="NCBI Taxonomy" id="191047"/>
    <lineage>
        <taxon>Eukaryota</taxon>
        <taxon>Fungi</taxon>
        <taxon>Dikarya</taxon>
        <taxon>Ascomycota</taxon>
        <taxon>Pezizomycotina</taxon>
        <taxon>Eurotiomycetes</taxon>
        <taxon>Chaetothyriomycetidae</taxon>
        <taxon>Chaetothyriales</taxon>
        <taxon>Trichomeriaceae</taxon>
        <taxon>Knufia</taxon>
    </lineage>
</organism>
<reference evidence="2 3" key="1">
    <citation type="submission" date="2022-12" db="EMBL/GenBank/DDBJ databases">
        <title>Genomic features and morphological characterization of a novel Knufia sp. strain isolated from spacecraft assembly facility.</title>
        <authorList>
            <person name="Teixeira M."/>
            <person name="Chander A.M."/>
            <person name="Stajich J.E."/>
            <person name="Venkateswaran K."/>
        </authorList>
    </citation>
    <scope>NUCLEOTIDE SEQUENCE [LARGE SCALE GENOMIC DNA]</scope>
    <source>
        <strain evidence="2 3">FJI-L2-BK-P2</strain>
    </source>
</reference>
<sequence>MSLNKEYANQMAWYDRGWALYHPVKSSAIRIGDFGYFNEKGYWNRMGNIKDAASVARFNLKAFDVSLLNEAPPDHTLEWGPLHAKHTNGQRINAGGQALGTSTGIPVGASFQVEYTSTTDFGAVLACLAPIRREAYYFSDPFKSWAQANIAALASSPIRNDLEQHGFFIVTQTHATKKYTLTAWNERNRSACIGFSVDVQGDAKLNAGSRWFEGRSVNGWEAGEGQGTLEDLRVVFASGVFCRFKKNFWSSEVQMQTSTRGEVKSKPNSTQKQDPTKPTSLKDADEDEQVLIRFESQWEGKLPERPPWEKENEDC</sequence>
<feature type="compositionally biased region" description="Polar residues" evidence="1">
    <location>
        <begin position="255"/>
        <end position="279"/>
    </location>
</feature>
<feature type="region of interest" description="Disordered" evidence="1">
    <location>
        <begin position="255"/>
        <end position="287"/>
    </location>
</feature>
<comment type="caution">
    <text evidence="2">The sequence shown here is derived from an EMBL/GenBank/DDBJ whole genome shotgun (WGS) entry which is preliminary data.</text>
</comment>
<dbReference type="EMBL" id="JAKLMC020000058">
    <property type="protein sequence ID" value="KAK5947928.1"/>
    <property type="molecule type" value="Genomic_DNA"/>
</dbReference>
<dbReference type="AlphaFoldDB" id="A0AAN8E8E6"/>
<accession>A0AAN8E8E6</accession>
<feature type="region of interest" description="Disordered" evidence="1">
    <location>
        <begin position="296"/>
        <end position="315"/>
    </location>
</feature>
<evidence type="ECO:0000313" key="3">
    <source>
        <dbReference type="Proteomes" id="UP001316803"/>
    </source>
</evidence>
<name>A0AAN8E8E6_9EURO</name>
<evidence type="ECO:0000256" key="1">
    <source>
        <dbReference type="SAM" id="MobiDB-lite"/>
    </source>
</evidence>
<gene>
    <name evidence="2" type="ORF">OHC33_011033</name>
</gene>
<proteinExistence type="predicted"/>